<dbReference type="Pfam" id="PF13613">
    <property type="entry name" value="HTH_Tnp_4"/>
    <property type="match status" value="1"/>
</dbReference>
<reference evidence="6" key="2">
    <citation type="submission" date="2025-09" db="UniProtKB">
        <authorList>
            <consortium name="Ensembl"/>
        </authorList>
    </citation>
    <scope>IDENTIFICATION</scope>
</reference>
<name>A0A3Q3G0A4_9LABR</name>
<evidence type="ECO:0000259" key="4">
    <source>
        <dbReference type="Pfam" id="PF13359"/>
    </source>
</evidence>
<dbReference type="PANTHER" id="PTHR23080:SF143">
    <property type="entry name" value="SI:DKEY-56D12.4"/>
    <property type="match status" value="1"/>
</dbReference>
<evidence type="ECO:0000256" key="1">
    <source>
        <dbReference type="ARBA" id="ARBA00001968"/>
    </source>
</evidence>
<dbReference type="STRING" id="56723.ENSLBEP00000025892"/>
<feature type="compositionally biased region" description="Acidic residues" evidence="3">
    <location>
        <begin position="276"/>
        <end position="289"/>
    </location>
</feature>
<accession>A0A3Q3G0A4</accession>
<evidence type="ECO:0008006" key="8">
    <source>
        <dbReference type="Google" id="ProtNLM"/>
    </source>
</evidence>
<dbReference type="InParanoid" id="A0A3Q3G0A4"/>
<keyword evidence="2" id="KW-0479">Metal-binding</keyword>
<dbReference type="InterPro" id="IPR027806">
    <property type="entry name" value="HARBI1_dom"/>
</dbReference>
<protein>
    <recommendedName>
        <fullName evidence="8">DDE Tnp4 domain-containing protein</fullName>
    </recommendedName>
</protein>
<keyword evidence="7" id="KW-1185">Reference proteome</keyword>
<dbReference type="GO" id="GO:0046872">
    <property type="term" value="F:metal ion binding"/>
    <property type="evidence" value="ECO:0007669"/>
    <property type="project" value="UniProtKB-KW"/>
</dbReference>
<dbReference type="PANTHER" id="PTHR23080">
    <property type="entry name" value="THAP DOMAIN PROTEIN"/>
    <property type="match status" value="1"/>
</dbReference>
<reference evidence="6" key="1">
    <citation type="submission" date="2025-08" db="UniProtKB">
        <authorList>
            <consortium name="Ensembl"/>
        </authorList>
    </citation>
    <scope>IDENTIFICATION</scope>
</reference>
<proteinExistence type="predicted"/>
<evidence type="ECO:0000259" key="5">
    <source>
        <dbReference type="Pfam" id="PF13613"/>
    </source>
</evidence>
<evidence type="ECO:0000313" key="6">
    <source>
        <dbReference type="Ensembl" id="ENSLBEP00000025892.1"/>
    </source>
</evidence>
<feature type="region of interest" description="Disordered" evidence="3">
    <location>
        <begin position="269"/>
        <end position="289"/>
    </location>
</feature>
<dbReference type="GeneTree" id="ENSGT00940000164656"/>
<evidence type="ECO:0000313" key="7">
    <source>
        <dbReference type="Proteomes" id="UP000261660"/>
    </source>
</evidence>
<dbReference type="Pfam" id="PF13359">
    <property type="entry name" value="DDE_Tnp_4"/>
    <property type="match status" value="1"/>
</dbReference>
<comment type="cofactor">
    <cofactor evidence="1">
        <name>a divalent metal cation</name>
        <dbReference type="ChEBI" id="CHEBI:60240"/>
    </cofactor>
</comment>
<organism evidence="6 7">
    <name type="scientific">Labrus bergylta</name>
    <name type="common">ballan wrasse</name>
    <dbReference type="NCBI Taxonomy" id="56723"/>
    <lineage>
        <taxon>Eukaryota</taxon>
        <taxon>Metazoa</taxon>
        <taxon>Chordata</taxon>
        <taxon>Craniata</taxon>
        <taxon>Vertebrata</taxon>
        <taxon>Euteleostomi</taxon>
        <taxon>Actinopterygii</taxon>
        <taxon>Neopterygii</taxon>
        <taxon>Teleostei</taxon>
        <taxon>Neoteleostei</taxon>
        <taxon>Acanthomorphata</taxon>
        <taxon>Eupercaria</taxon>
        <taxon>Labriformes</taxon>
        <taxon>Labridae</taxon>
        <taxon>Labrus</taxon>
    </lineage>
</organism>
<dbReference type="InterPro" id="IPR027805">
    <property type="entry name" value="Transposase_HTH_dom"/>
</dbReference>
<dbReference type="Ensembl" id="ENSLBET00000027183.1">
    <property type="protein sequence ID" value="ENSLBEP00000025892.1"/>
    <property type="gene ID" value="ENSLBEG00000019737.1"/>
</dbReference>
<dbReference type="AlphaFoldDB" id="A0A3Q3G0A4"/>
<evidence type="ECO:0000256" key="3">
    <source>
        <dbReference type="SAM" id="MobiDB-lite"/>
    </source>
</evidence>
<dbReference type="Proteomes" id="UP000261660">
    <property type="component" value="Unplaced"/>
</dbReference>
<feature type="domain" description="Transposase Helix-turn-helix" evidence="5">
    <location>
        <begin position="36"/>
        <end position="83"/>
    </location>
</feature>
<feature type="domain" description="DDE Tnp4" evidence="4">
    <location>
        <begin position="117"/>
        <end position="266"/>
    </location>
</feature>
<sequence length="289" mass="32900">MSNCVVFFHILNSSTFKFLATLCTLQAFLPQLRITKLAVHDQLLVVLMRLRLGLMFTDLGKRFGISRSKACEIFTHWRPVLAKFMREKVIVWLPRDTLKRIRPQSFNENYPKATCIIGCTEKFVQRPKNLRKRSQTYSNYKHHNTCKLLYCISPNGYVMFVSKLFGGRASDTFITKNSGLLDHLIPGDQILADRGFTIADALPPGVTLALPAFTRGCKELSQHGVTETRHLANVRIHVERAIRRLKGFTILSHEIVGSVKHVDDIINETEEKGSEIDEGEDADEQEQEA</sequence>
<evidence type="ECO:0000256" key="2">
    <source>
        <dbReference type="ARBA" id="ARBA00022723"/>
    </source>
</evidence>